<evidence type="ECO:0000256" key="2">
    <source>
        <dbReference type="ARBA" id="ARBA00022741"/>
    </source>
</evidence>
<dbReference type="PROSITE" id="PS50893">
    <property type="entry name" value="ABC_TRANSPORTER_2"/>
    <property type="match status" value="1"/>
</dbReference>
<protein>
    <recommendedName>
        <fullName evidence="5">ABC transporter domain-containing protein</fullName>
    </recommendedName>
</protein>
<dbReference type="GO" id="GO:0005524">
    <property type="term" value="F:ATP binding"/>
    <property type="evidence" value="ECO:0007669"/>
    <property type="project" value="UniProtKB-KW"/>
</dbReference>
<dbReference type="InterPro" id="IPR027417">
    <property type="entry name" value="P-loop_NTPase"/>
</dbReference>
<dbReference type="CDD" id="cd03221">
    <property type="entry name" value="ABCF_EF-3"/>
    <property type="match status" value="2"/>
</dbReference>
<name>A0A7S3JZI1_9STRA</name>
<keyword evidence="2" id="KW-0547">Nucleotide-binding</keyword>
<feature type="domain" description="ABC transporter" evidence="5">
    <location>
        <begin position="290"/>
        <end position="506"/>
    </location>
</feature>
<dbReference type="Pfam" id="PF12848">
    <property type="entry name" value="ABC_tran_Xtn"/>
    <property type="match status" value="1"/>
</dbReference>
<dbReference type="GO" id="GO:0016887">
    <property type="term" value="F:ATP hydrolysis activity"/>
    <property type="evidence" value="ECO:0007669"/>
    <property type="project" value="InterPro"/>
</dbReference>
<dbReference type="Pfam" id="PF00005">
    <property type="entry name" value="ABC_tran"/>
    <property type="match status" value="2"/>
</dbReference>
<dbReference type="PROSITE" id="PS00211">
    <property type="entry name" value="ABC_TRANSPORTER_1"/>
    <property type="match status" value="2"/>
</dbReference>
<dbReference type="Gene3D" id="3.40.50.300">
    <property type="entry name" value="P-loop containing nucleotide triphosphate hydrolases"/>
    <property type="match status" value="2"/>
</dbReference>
<dbReference type="FunFam" id="3.40.50.300:FF:000011">
    <property type="entry name" value="Putative ABC transporter ATP-binding component"/>
    <property type="match status" value="1"/>
</dbReference>
<evidence type="ECO:0000256" key="4">
    <source>
        <dbReference type="SAM" id="MobiDB-lite"/>
    </source>
</evidence>
<dbReference type="PANTHER" id="PTHR19211">
    <property type="entry name" value="ATP-BINDING TRANSPORT PROTEIN-RELATED"/>
    <property type="match status" value="1"/>
</dbReference>
<sequence>MIASGALKTPPRVNCLYVEQEVAADDVKAVDAVLRADKERTALMQEENELAKALENDQLSPEEQREKSERIAAVGEELKAIGAAAAESKARRILFGLGFSAEMQMRPTKLFSGGWRMRISLARALFIEPTLLMLDEPTNHLDLNAVIWLDDYLQGYKHTLLIVSHDQDFLNSVCIEILHISDDKKLDAYKGNYDTFKTLEKQKRLAQLKAYEKQEKQLRALKSKATSKAKAEELVKKQAQQRREPGARSKKQAIASGQDSAEVTQLIQRPHEYIVVMRFPQVAKLAPPVLQVCDASFRYSPELPYIFTDMNFGMDQDTRVCVVGSNGAGKSTLLHLLTGKLNPTEGEIKRNPRLRIGVYNQHFVERLPMDENAVDYLRRLFDDETYQSIRNMLGKYGLEGHAHTINMRDLSGGQKARVVLVELSLAAPHMLLLDEPTNNLDIETIDALCDAINEYDGGVICVTHDARLIEATNMRLWVVENRQVTEWAEPFTAYRDHLLKTLEEAMNDEDQRLTAAGLSVDMGGHRN</sequence>
<reference evidence="6" key="1">
    <citation type="submission" date="2021-01" db="EMBL/GenBank/DDBJ databases">
        <authorList>
            <person name="Corre E."/>
            <person name="Pelletier E."/>
            <person name="Niang G."/>
            <person name="Scheremetjew M."/>
            <person name="Finn R."/>
            <person name="Kale V."/>
            <person name="Holt S."/>
            <person name="Cochrane G."/>
            <person name="Meng A."/>
            <person name="Brown T."/>
            <person name="Cohen L."/>
        </authorList>
    </citation>
    <scope>NUCLEOTIDE SEQUENCE</scope>
    <source>
        <strain evidence="6">CCMP1510</strain>
    </source>
</reference>
<evidence type="ECO:0000256" key="1">
    <source>
        <dbReference type="ARBA" id="ARBA00022737"/>
    </source>
</evidence>
<keyword evidence="1" id="KW-0677">Repeat</keyword>
<dbReference type="FunFam" id="3.40.50.300:FF:000104">
    <property type="entry name" value="ATP-binding cassette sub-family F member 3"/>
    <property type="match status" value="1"/>
</dbReference>
<evidence type="ECO:0000313" key="6">
    <source>
        <dbReference type="EMBL" id="CAE0369899.1"/>
    </source>
</evidence>
<evidence type="ECO:0000259" key="5">
    <source>
        <dbReference type="PROSITE" id="PS50893"/>
    </source>
</evidence>
<keyword evidence="3" id="KW-0067">ATP-binding</keyword>
<dbReference type="InterPro" id="IPR050611">
    <property type="entry name" value="ABCF"/>
</dbReference>
<gene>
    <name evidence="6" type="ORF">ALAG00032_LOCUS10663</name>
</gene>
<dbReference type="InterPro" id="IPR003593">
    <property type="entry name" value="AAA+_ATPase"/>
</dbReference>
<organism evidence="6">
    <name type="scientific">Aureoumbra lagunensis</name>
    <dbReference type="NCBI Taxonomy" id="44058"/>
    <lineage>
        <taxon>Eukaryota</taxon>
        <taxon>Sar</taxon>
        <taxon>Stramenopiles</taxon>
        <taxon>Ochrophyta</taxon>
        <taxon>Pelagophyceae</taxon>
        <taxon>Pelagomonadales</taxon>
        <taxon>Aureoumbra</taxon>
    </lineage>
</organism>
<feature type="compositionally biased region" description="Basic and acidic residues" evidence="4">
    <location>
        <begin position="232"/>
        <end position="247"/>
    </location>
</feature>
<proteinExistence type="predicted"/>
<evidence type="ECO:0000256" key="3">
    <source>
        <dbReference type="ARBA" id="ARBA00022840"/>
    </source>
</evidence>
<dbReference type="InterPro" id="IPR017871">
    <property type="entry name" value="ABC_transporter-like_CS"/>
</dbReference>
<accession>A0A7S3JZI1</accession>
<dbReference type="AlphaFoldDB" id="A0A7S3JZI1"/>
<dbReference type="SMART" id="SM00382">
    <property type="entry name" value="AAA"/>
    <property type="match status" value="1"/>
</dbReference>
<dbReference type="EMBL" id="HBIJ01015989">
    <property type="protein sequence ID" value="CAE0369899.1"/>
    <property type="molecule type" value="Transcribed_RNA"/>
</dbReference>
<dbReference type="PANTHER" id="PTHR19211:SF14">
    <property type="entry name" value="ATP-BINDING CASSETTE SUB-FAMILY F MEMBER 1"/>
    <property type="match status" value="1"/>
</dbReference>
<dbReference type="InterPro" id="IPR003439">
    <property type="entry name" value="ABC_transporter-like_ATP-bd"/>
</dbReference>
<dbReference type="SUPFAM" id="SSF52540">
    <property type="entry name" value="P-loop containing nucleoside triphosphate hydrolases"/>
    <property type="match status" value="2"/>
</dbReference>
<feature type="region of interest" description="Disordered" evidence="4">
    <location>
        <begin position="232"/>
        <end position="256"/>
    </location>
</feature>
<dbReference type="InterPro" id="IPR032781">
    <property type="entry name" value="ABC_tran_Xtn"/>
</dbReference>